<protein>
    <submittedName>
        <fullName evidence="2">Epsilon-coat protein</fullName>
    </submittedName>
</protein>
<dbReference type="Gene3D" id="1.25.40.10">
    <property type="entry name" value="Tetratricopeptide repeat domain"/>
    <property type="match status" value="1"/>
</dbReference>
<proteinExistence type="predicted"/>
<sequence>MTKNITTLPDHIKDAGYGLINKTITRPVVTQDINGINELIKMKHLRAAANLCQKLLTDTIEEIGKNTNNPNLIFKALEIYGIRFQILMGLKLYDVLLEEINNLPSLDIPEFSAIFYPELKSNNLDYCSLVPFSLRLCYAECLKYSSNPWDCIPRIEQLHKNVIQVIDMVKNNNENENYIEDWQKRLTAVELMKARSLYFLKQSRLSFKLYTEILSDIKDENLKKQILQMLVRLSIVTGDEKTMEKYIKKLNPQTGATQYYLHKCLRAIFNGNYPYAQEQLQNISRTNDSDSIVVNNLAVSLLYNGKPSESIEIIKKYKEIPPEIMFTNMHTLVELTSPNCEEIKNGLFSKWFEKLADGYNAQEMKLFQSK</sequence>
<reference evidence="2" key="1">
    <citation type="submission" date="2017-02" db="UniProtKB">
        <authorList>
            <consortium name="WormBaseParasite"/>
        </authorList>
    </citation>
    <scope>IDENTIFICATION</scope>
</reference>
<evidence type="ECO:0000313" key="2">
    <source>
        <dbReference type="WBParaSite" id="PTRK_0000101900.1"/>
    </source>
</evidence>
<name>A0A0N4Z2C4_PARTI</name>
<dbReference type="PANTHER" id="PTHR21581">
    <property type="entry name" value="D-ALANYL-D-ALANINE CARBOXYPEPTIDASE"/>
    <property type="match status" value="1"/>
</dbReference>
<keyword evidence="1" id="KW-1185">Reference proteome</keyword>
<organism evidence="1 2">
    <name type="scientific">Parastrongyloides trichosuri</name>
    <name type="common">Possum-specific nematode worm</name>
    <dbReference type="NCBI Taxonomy" id="131310"/>
    <lineage>
        <taxon>Eukaryota</taxon>
        <taxon>Metazoa</taxon>
        <taxon>Ecdysozoa</taxon>
        <taxon>Nematoda</taxon>
        <taxon>Chromadorea</taxon>
        <taxon>Rhabditida</taxon>
        <taxon>Tylenchina</taxon>
        <taxon>Panagrolaimomorpha</taxon>
        <taxon>Strongyloidoidea</taxon>
        <taxon>Strongyloididae</taxon>
        <taxon>Parastrongyloides</taxon>
    </lineage>
</organism>
<dbReference type="STRING" id="131310.A0A0N4Z2C4"/>
<accession>A0A0N4Z2C4</accession>
<dbReference type="SUPFAM" id="SSF48452">
    <property type="entry name" value="TPR-like"/>
    <property type="match status" value="1"/>
</dbReference>
<dbReference type="InterPro" id="IPR011990">
    <property type="entry name" value="TPR-like_helical_dom_sf"/>
</dbReference>
<dbReference type="GO" id="GO:0005794">
    <property type="term" value="C:Golgi apparatus"/>
    <property type="evidence" value="ECO:0007669"/>
    <property type="project" value="TreeGrafter"/>
</dbReference>
<dbReference type="WBParaSite" id="PTRK_0000101900.1">
    <property type="protein sequence ID" value="PTRK_0000101900.1"/>
    <property type="gene ID" value="PTRK_0000101900"/>
</dbReference>
<dbReference type="Proteomes" id="UP000038045">
    <property type="component" value="Unplaced"/>
</dbReference>
<dbReference type="PANTHER" id="PTHR21581:SF6">
    <property type="entry name" value="TRAFFICKING PROTEIN PARTICLE COMPLEX SUBUNIT 12"/>
    <property type="match status" value="1"/>
</dbReference>
<dbReference type="GO" id="GO:0030008">
    <property type="term" value="C:TRAPP complex"/>
    <property type="evidence" value="ECO:0007669"/>
    <property type="project" value="TreeGrafter"/>
</dbReference>
<evidence type="ECO:0000313" key="1">
    <source>
        <dbReference type="Proteomes" id="UP000038045"/>
    </source>
</evidence>
<dbReference type="AlphaFoldDB" id="A0A0N4Z2C4"/>